<proteinExistence type="predicted"/>
<reference evidence="2" key="1">
    <citation type="journal article" date="2015" name="Nature">
        <title>Complex archaea that bridge the gap between prokaryotes and eukaryotes.</title>
        <authorList>
            <person name="Spang A."/>
            <person name="Saw J.H."/>
            <person name="Jorgensen S.L."/>
            <person name="Zaremba-Niedzwiedzka K."/>
            <person name="Martijn J."/>
            <person name="Lind A.E."/>
            <person name="van Eijk R."/>
            <person name="Schleper C."/>
            <person name="Guy L."/>
            <person name="Ettema T.J."/>
        </authorList>
    </citation>
    <scope>NUCLEOTIDE SEQUENCE</scope>
</reference>
<feature type="non-terminal residue" evidence="2">
    <location>
        <position position="96"/>
    </location>
</feature>
<protein>
    <submittedName>
        <fullName evidence="2">Uncharacterized protein</fullName>
    </submittedName>
</protein>
<comment type="caution">
    <text evidence="2">The sequence shown here is derived from an EMBL/GenBank/DDBJ whole genome shotgun (WGS) entry which is preliminary data.</text>
</comment>
<name>A0A0F9BNM2_9ZZZZ</name>
<evidence type="ECO:0000256" key="1">
    <source>
        <dbReference type="SAM" id="MobiDB-lite"/>
    </source>
</evidence>
<evidence type="ECO:0000313" key="2">
    <source>
        <dbReference type="EMBL" id="KKL23489.1"/>
    </source>
</evidence>
<gene>
    <name evidence="2" type="ORF">LCGC14_2424900</name>
</gene>
<dbReference type="AlphaFoldDB" id="A0A0F9BNM2"/>
<sequence length="96" mass="11226">MSNKVQQLDEWHVILDRDDIDLRSQAKIDYAEEMIAKILPDIDESDLLVRQRAMQFFQPPRRDRPPPGSPLASPSRGWCLPGRSLMRRRILFLLQA</sequence>
<dbReference type="EMBL" id="LAZR01036956">
    <property type="protein sequence ID" value="KKL23489.1"/>
    <property type="molecule type" value="Genomic_DNA"/>
</dbReference>
<feature type="region of interest" description="Disordered" evidence="1">
    <location>
        <begin position="56"/>
        <end position="75"/>
    </location>
</feature>
<organism evidence="2">
    <name type="scientific">marine sediment metagenome</name>
    <dbReference type="NCBI Taxonomy" id="412755"/>
    <lineage>
        <taxon>unclassified sequences</taxon>
        <taxon>metagenomes</taxon>
        <taxon>ecological metagenomes</taxon>
    </lineage>
</organism>
<accession>A0A0F9BNM2</accession>